<dbReference type="PROSITE" id="PS00922">
    <property type="entry name" value="TRANSGLYCOSYLASE"/>
    <property type="match status" value="1"/>
</dbReference>
<organism evidence="5 6">
    <name type="scientific">Muribaculum intestinale</name>
    <dbReference type="NCBI Taxonomy" id="1796646"/>
    <lineage>
        <taxon>Bacteria</taxon>
        <taxon>Pseudomonadati</taxon>
        <taxon>Bacteroidota</taxon>
        <taxon>Bacteroidia</taxon>
        <taxon>Bacteroidales</taxon>
        <taxon>Muribaculaceae</taxon>
        <taxon>Muribaculum</taxon>
    </lineage>
</organism>
<feature type="compositionally biased region" description="Low complexity" evidence="2">
    <location>
        <begin position="477"/>
        <end position="498"/>
    </location>
</feature>
<dbReference type="GO" id="GO:0008932">
    <property type="term" value="F:lytic endotransglycosylase activity"/>
    <property type="evidence" value="ECO:0007669"/>
    <property type="project" value="TreeGrafter"/>
</dbReference>
<dbReference type="InterPro" id="IPR008258">
    <property type="entry name" value="Transglycosylase_SLT_dom_1"/>
</dbReference>
<dbReference type="InterPro" id="IPR036779">
    <property type="entry name" value="LysM_dom_sf"/>
</dbReference>
<accession>A0A1B1S749</accession>
<feature type="region of interest" description="Disordered" evidence="2">
    <location>
        <begin position="432"/>
        <end position="455"/>
    </location>
</feature>
<protein>
    <submittedName>
        <fullName evidence="5">Lytic transglycosylase</fullName>
    </submittedName>
</protein>
<evidence type="ECO:0000259" key="4">
    <source>
        <dbReference type="PROSITE" id="PS51782"/>
    </source>
</evidence>
<comment type="similarity">
    <text evidence="1">Belongs to the transglycosylase Slt family.</text>
</comment>
<dbReference type="OrthoDB" id="9815002at2"/>
<dbReference type="InterPro" id="IPR018392">
    <property type="entry name" value="LysM"/>
</dbReference>
<dbReference type="AlphaFoldDB" id="A0A1B1S749"/>
<dbReference type="EMBL" id="CP015402">
    <property type="protein sequence ID" value="ANU62627.1"/>
    <property type="molecule type" value="Genomic_DNA"/>
</dbReference>
<feature type="domain" description="LysM" evidence="4">
    <location>
        <begin position="502"/>
        <end position="545"/>
    </location>
</feature>
<gene>
    <name evidence="5" type="ORF">A4V02_02050</name>
</gene>
<evidence type="ECO:0000256" key="3">
    <source>
        <dbReference type="SAM" id="SignalP"/>
    </source>
</evidence>
<proteinExistence type="inferred from homology"/>
<name>A0A1B1S749_9BACT</name>
<dbReference type="GeneID" id="65535620"/>
<dbReference type="Gene3D" id="1.10.530.10">
    <property type="match status" value="1"/>
</dbReference>
<evidence type="ECO:0000256" key="2">
    <source>
        <dbReference type="SAM" id="MobiDB-lite"/>
    </source>
</evidence>
<dbReference type="PANTHER" id="PTHR33734">
    <property type="entry name" value="LYSM DOMAIN-CONTAINING GPI-ANCHORED PROTEIN 2"/>
    <property type="match status" value="1"/>
</dbReference>
<dbReference type="SUPFAM" id="SSF53955">
    <property type="entry name" value="Lysozyme-like"/>
    <property type="match status" value="1"/>
</dbReference>
<dbReference type="SMART" id="SM00257">
    <property type="entry name" value="LysM"/>
    <property type="match status" value="2"/>
</dbReference>
<dbReference type="RefSeq" id="WP_068960010.1">
    <property type="nucleotide sequence ID" value="NZ_CAJTAP010000002.1"/>
</dbReference>
<reference evidence="6" key="1">
    <citation type="submission" date="2016-04" db="EMBL/GenBank/DDBJ databases">
        <title>Complete Genome Sequences of Twelve Strains of a Stable Defined Moderately Diverse Mouse Microbiota 2 (sDMDMm2).</title>
        <authorList>
            <person name="Uchimura Y."/>
            <person name="Wyss M."/>
            <person name="Brugiroux S."/>
            <person name="Limenitakis J.P."/>
            <person name="Stecher B."/>
            <person name="McCoy K.D."/>
            <person name="Macpherson A.J."/>
        </authorList>
    </citation>
    <scope>NUCLEOTIDE SEQUENCE [LARGE SCALE GENOMIC DNA]</scope>
    <source>
        <strain evidence="6">YL27</strain>
    </source>
</reference>
<evidence type="ECO:0000313" key="5">
    <source>
        <dbReference type="EMBL" id="ANU62627.1"/>
    </source>
</evidence>
<dbReference type="KEGG" id="pary:A4V02_02050"/>
<dbReference type="CDD" id="cd16894">
    <property type="entry name" value="MltD-like"/>
    <property type="match status" value="1"/>
</dbReference>
<dbReference type="Gene3D" id="3.10.350.10">
    <property type="entry name" value="LysM domain"/>
    <property type="match status" value="2"/>
</dbReference>
<feature type="region of interest" description="Disordered" evidence="2">
    <location>
        <begin position="469"/>
        <end position="512"/>
    </location>
</feature>
<keyword evidence="6" id="KW-1185">Reference proteome</keyword>
<evidence type="ECO:0000256" key="1">
    <source>
        <dbReference type="ARBA" id="ARBA00007734"/>
    </source>
</evidence>
<dbReference type="Pfam" id="PF01476">
    <property type="entry name" value="LysM"/>
    <property type="match status" value="2"/>
</dbReference>
<dbReference type="STRING" id="1796646.A4V02_02050"/>
<dbReference type="GO" id="GO:0016020">
    <property type="term" value="C:membrane"/>
    <property type="evidence" value="ECO:0007669"/>
    <property type="project" value="InterPro"/>
</dbReference>
<feature type="domain" description="LysM" evidence="4">
    <location>
        <begin position="380"/>
        <end position="423"/>
    </location>
</feature>
<sequence>MKKVISSLIIACAAITASAAPSILSLKHSISDNSITYPESFETDTHKMLQNWYLQNYTVLNTNFDKSQPLNATDEVYIKRLSALPTTIEMPYNQIVRSYINMYTQRKRELVEAMLGMSLYYMPIFEQALERHGVPLELRYLPVIESALNPDAVSKAGATGLWQFMLPTARGLGMEISTLVDERRDPHVSSEAAAVYLKQLYNMYGDWSLAIAAYNCGPGNVNKALRRAGIEDKKDKDFWSIYYFLPQETRGYVPAFIAANYVMTYYNLHGISPALAKRPIITDSVHVSKRVNFNQISQVLNIPVEEIRVLNPQYRHDIIPGDIRPYSLVLPSMQVYSYIMSEDSIAGRDATLYARRSVVEPTSLEELENNGEFTTKLVVKTHKVKRGETLSGIAKKYGVSVSDIKKWNGMRKNSVPRGRNLKINTYERVRIEKPASDTTSEANTSESLAEASSDAEKAVTETVAAVASDTAKKAKKTAAPATQTKQKKSTSTSSTKSKGGFTNHKVKKGESLYRIAKAKGTTVEAIQKANGMSGSAIREGQTLKIPR</sequence>
<keyword evidence="3" id="KW-0732">Signal</keyword>
<dbReference type="CDD" id="cd00118">
    <property type="entry name" value="LysM"/>
    <property type="match status" value="2"/>
</dbReference>
<dbReference type="InterPro" id="IPR023346">
    <property type="entry name" value="Lysozyme-like_dom_sf"/>
</dbReference>
<evidence type="ECO:0000313" key="6">
    <source>
        <dbReference type="Proteomes" id="UP000186351"/>
    </source>
</evidence>
<feature type="chain" id="PRO_5008529232" evidence="3">
    <location>
        <begin position="20"/>
        <end position="547"/>
    </location>
</feature>
<feature type="signal peptide" evidence="3">
    <location>
        <begin position="1"/>
        <end position="19"/>
    </location>
</feature>
<dbReference type="SUPFAM" id="SSF54106">
    <property type="entry name" value="LysM domain"/>
    <property type="match status" value="2"/>
</dbReference>
<dbReference type="InterPro" id="IPR000189">
    <property type="entry name" value="Transglyc_AS"/>
</dbReference>
<dbReference type="Pfam" id="PF01464">
    <property type="entry name" value="SLT"/>
    <property type="match status" value="1"/>
</dbReference>
<dbReference type="PROSITE" id="PS51782">
    <property type="entry name" value="LYSM"/>
    <property type="match status" value="2"/>
</dbReference>
<dbReference type="GO" id="GO:0000270">
    <property type="term" value="P:peptidoglycan metabolic process"/>
    <property type="evidence" value="ECO:0007669"/>
    <property type="project" value="InterPro"/>
</dbReference>
<dbReference type="Proteomes" id="UP000186351">
    <property type="component" value="Chromosome"/>
</dbReference>
<dbReference type="PANTHER" id="PTHR33734:SF22">
    <property type="entry name" value="MEMBRANE-BOUND LYTIC MUREIN TRANSGLYCOSYLASE D"/>
    <property type="match status" value="1"/>
</dbReference>